<accession>A0ABQ1UKL9</accession>
<dbReference type="InterPro" id="IPR046947">
    <property type="entry name" value="LytR-like"/>
</dbReference>
<dbReference type="PANTHER" id="PTHR37299:SF1">
    <property type="entry name" value="STAGE 0 SPORULATION PROTEIN A HOMOLOG"/>
    <property type="match status" value="1"/>
</dbReference>
<dbReference type="PANTHER" id="PTHR37299">
    <property type="entry name" value="TRANSCRIPTIONAL REGULATOR-RELATED"/>
    <property type="match status" value="1"/>
</dbReference>
<dbReference type="SMART" id="SM00850">
    <property type="entry name" value="LytTR"/>
    <property type="match status" value="1"/>
</dbReference>
<dbReference type="PROSITE" id="PS50930">
    <property type="entry name" value="HTH_LYTTR"/>
    <property type="match status" value="1"/>
</dbReference>
<dbReference type="Gene3D" id="2.40.50.1020">
    <property type="entry name" value="LytTr DNA-binding domain"/>
    <property type="match status" value="1"/>
</dbReference>
<keyword evidence="4" id="KW-1185">Reference proteome</keyword>
<dbReference type="EMBL" id="BMIU01000002">
    <property type="protein sequence ID" value="GGF21376.1"/>
    <property type="molecule type" value="Genomic_DNA"/>
</dbReference>
<evidence type="ECO:0000259" key="2">
    <source>
        <dbReference type="PROSITE" id="PS50930"/>
    </source>
</evidence>
<feature type="transmembrane region" description="Helical" evidence="1">
    <location>
        <begin position="23"/>
        <end position="44"/>
    </location>
</feature>
<protein>
    <recommendedName>
        <fullName evidence="2">HTH LytTR-type domain-containing protein</fullName>
    </recommendedName>
</protein>
<feature type="domain" description="HTH LytTR-type" evidence="2">
    <location>
        <begin position="175"/>
        <end position="282"/>
    </location>
</feature>
<keyword evidence="1" id="KW-0472">Membrane</keyword>
<evidence type="ECO:0000313" key="4">
    <source>
        <dbReference type="Proteomes" id="UP000647339"/>
    </source>
</evidence>
<feature type="transmembrane region" description="Helical" evidence="1">
    <location>
        <begin position="94"/>
        <end position="120"/>
    </location>
</feature>
<comment type="caution">
    <text evidence="3">The sequence shown here is derived from an EMBL/GenBank/DDBJ whole genome shotgun (WGS) entry which is preliminary data.</text>
</comment>
<sequence length="282" mass="33146">MESINQYHNYRTMLSISTKTTKYYPDIAIFLILIPVISAINYYLTYPKIEFNWYLVFRYTIDTLQGYVAWLAVRKLIFYLDLKLPYQEGLLKRILWQWITTTLLGLFIIGASTEILSLIVKNQTAPLDFYTIDMVIIGTWFFLINAIYLALFYYNTLKNTESKLVAEKKMKAKGFKVQKGKRELVLDFENLSGFYVDSEYTTIIDSKGNSYYTKESLNSIIKQIPEDIFFRLNRKFILNRATIEGFERIENGKLSILTKDNNAFPTKITVSRDKAPLFKKWL</sequence>
<reference evidence="4" key="1">
    <citation type="journal article" date="2019" name="Int. J. Syst. Evol. Microbiol.">
        <title>The Global Catalogue of Microorganisms (GCM) 10K type strain sequencing project: providing services to taxonomists for standard genome sequencing and annotation.</title>
        <authorList>
            <consortium name="The Broad Institute Genomics Platform"/>
            <consortium name="The Broad Institute Genome Sequencing Center for Infectious Disease"/>
            <person name="Wu L."/>
            <person name="Ma J."/>
        </authorList>
    </citation>
    <scope>NUCLEOTIDE SEQUENCE [LARGE SCALE GENOMIC DNA]</scope>
    <source>
        <strain evidence="4">CGMCC 1.15407</strain>
    </source>
</reference>
<keyword evidence="1" id="KW-1133">Transmembrane helix</keyword>
<dbReference type="Pfam" id="PF04397">
    <property type="entry name" value="LytTR"/>
    <property type="match status" value="1"/>
</dbReference>
<organism evidence="3 4">
    <name type="scientific">Echinicola rosea</name>
    <dbReference type="NCBI Taxonomy" id="1807691"/>
    <lineage>
        <taxon>Bacteria</taxon>
        <taxon>Pseudomonadati</taxon>
        <taxon>Bacteroidota</taxon>
        <taxon>Cytophagia</taxon>
        <taxon>Cytophagales</taxon>
        <taxon>Cyclobacteriaceae</taxon>
        <taxon>Echinicola</taxon>
    </lineage>
</organism>
<evidence type="ECO:0000256" key="1">
    <source>
        <dbReference type="SAM" id="Phobius"/>
    </source>
</evidence>
<dbReference type="RefSeq" id="WP_137400980.1">
    <property type="nucleotide sequence ID" value="NZ_BMIU01000002.1"/>
</dbReference>
<dbReference type="Proteomes" id="UP000647339">
    <property type="component" value="Unassembled WGS sequence"/>
</dbReference>
<evidence type="ECO:0000313" key="3">
    <source>
        <dbReference type="EMBL" id="GGF21376.1"/>
    </source>
</evidence>
<gene>
    <name evidence="3" type="ORF">GCM10011339_06760</name>
</gene>
<keyword evidence="1" id="KW-0812">Transmembrane</keyword>
<name>A0ABQ1UKL9_9BACT</name>
<proteinExistence type="predicted"/>
<dbReference type="InterPro" id="IPR007492">
    <property type="entry name" value="LytTR_DNA-bd_dom"/>
</dbReference>
<feature type="transmembrane region" description="Helical" evidence="1">
    <location>
        <begin position="132"/>
        <end position="154"/>
    </location>
</feature>